<dbReference type="AlphaFoldDB" id="A0A8T0PV22"/>
<comment type="caution">
    <text evidence="2">The sequence shown here is derived from an EMBL/GenBank/DDBJ whole genome shotgun (WGS) entry which is preliminary data.</text>
</comment>
<evidence type="ECO:0000313" key="2">
    <source>
        <dbReference type="EMBL" id="KAG2561874.1"/>
    </source>
</evidence>
<organism evidence="2 3">
    <name type="scientific">Panicum virgatum</name>
    <name type="common">Blackwell switchgrass</name>
    <dbReference type="NCBI Taxonomy" id="38727"/>
    <lineage>
        <taxon>Eukaryota</taxon>
        <taxon>Viridiplantae</taxon>
        <taxon>Streptophyta</taxon>
        <taxon>Embryophyta</taxon>
        <taxon>Tracheophyta</taxon>
        <taxon>Spermatophyta</taxon>
        <taxon>Magnoliopsida</taxon>
        <taxon>Liliopsida</taxon>
        <taxon>Poales</taxon>
        <taxon>Poaceae</taxon>
        <taxon>PACMAD clade</taxon>
        <taxon>Panicoideae</taxon>
        <taxon>Panicodae</taxon>
        <taxon>Paniceae</taxon>
        <taxon>Panicinae</taxon>
        <taxon>Panicum</taxon>
        <taxon>Panicum sect. Hiantes</taxon>
    </lineage>
</organism>
<dbReference type="EMBL" id="CM029051">
    <property type="protein sequence ID" value="KAG2561874.1"/>
    <property type="molecule type" value="Genomic_DNA"/>
</dbReference>
<keyword evidence="3" id="KW-1185">Reference proteome</keyword>
<gene>
    <name evidence="2" type="ORF">PVAP13_8KG216504</name>
</gene>
<proteinExistence type="predicted"/>
<dbReference type="Proteomes" id="UP000823388">
    <property type="component" value="Chromosome 8K"/>
</dbReference>
<protein>
    <submittedName>
        <fullName evidence="2">Uncharacterized protein</fullName>
    </submittedName>
</protein>
<evidence type="ECO:0000313" key="3">
    <source>
        <dbReference type="Proteomes" id="UP000823388"/>
    </source>
</evidence>
<accession>A0A8T0PV22</accession>
<feature type="region of interest" description="Disordered" evidence="1">
    <location>
        <begin position="1"/>
        <end position="53"/>
    </location>
</feature>
<name>A0A8T0PV22_PANVG</name>
<sequence length="132" mass="14734">MAKKWKLETVGHPSPPRRNTRAASKSDLGGCGAGGPSQTHRTSDVAPSPKRVTRASCRDIKGMPDQDVENKRHKKSIIMGYEVKQKSKGKEAMDECHPIKKQPDKDLRKKGSARRLILINSTLEDPHKKEIE</sequence>
<evidence type="ECO:0000256" key="1">
    <source>
        <dbReference type="SAM" id="MobiDB-lite"/>
    </source>
</evidence>
<reference evidence="2" key="1">
    <citation type="submission" date="2020-05" db="EMBL/GenBank/DDBJ databases">
        <title>WGS assembly of Panicum virgatum.</title>
        <authorList>
            <person name="Lovell J.T."/>
            <person name="Jenkins J."/>
            <person name="Shu S."/>
            <person name="Juenger T.E."/>
            <person name="Schmutz J."/>
        </authorList>
    </citation>
    <scope>NUCLEOTIDE SEQUENCE</scope>
    <source>
        <strain evidence="2">AP13</strain>
    </source>
</reference>